<dbReference type="InterPro" id="IPR004625">
    <property type="entry name" value="PyrdxlKinase"/>
</dbReference>
<proteinExistence type="predicted"/>
<keyword evidence="4 7" id="KW-0418">Kinase</keyword>
<dbReference type="PANTHER" id="PTHR10534:SF2">
    <property type="entry name" value="PYRIDOXAL KINASE"/>
    <property type="match status" value="1"/>
</dbReference>
<dbReference type="NCBIfam" id="NF005491">
    <property type="entry name" value="PRK07105.1"/>
    <property type="match status" value="1"/>
</dbReference>
<evidence type="ECO:0000256" key="4">
    <source>
        <dbReference type="ARBA" id="ARBA00022777"/>
    </source>
</evidence>
<evidence type="ECO:0000256" key="2">
    <source>
        <dbReference type="ARBA" id="ARBA00022679"/>
    </source>
</evidence>
<dbReference type="Gene3D" id="3.40.1190.20">
    <property type="match status" value="1"/>
</dbReference>
<dbReference type="GO" id="GO:0008478">
    <property type="term" value="F:pyridoxal kinase activity"/>
    <property type="evidence" value="ECO:0007669"/>
    <property type="project" value="UniProtKB-EC"/>
</dbReference>
<accession>A0ABU3Z9P6</accession>
<sequence>MNTVPRILTIQDMSSIGRCSLTVMLPILSALKTQAVPLATAVLSNHLEYPYHELVDLSDHLKDFMDCWEKNHVDFQAIVSGFLATPEQIHLVEEAIARFGKENQMVIVDPAMADDGHLYSIYTPTMVDAMRQLISHAHILKPNYTEACFLLDISFSTDPISDDELKRRCRLLHDMGPDMVIMTSVPSETHAVVAVYDGIHDDLQKLSIPLVPVKATGTGDIFTSVLAGCVMRGYTPYEAARIAMTFTTHSIQATVDNIKSMQHGIAFELMLPELISLPNPERT</sequence>
<evidence type="ECO:0000256" key="5">
    <source>
        <dbReference type="ARBA" id="ARBA00022840"/>
    </source>
</evidence>
<dbReference type="Proteomes" id="UP001272515">
    <property type="component" value="Unassembled WGS sequence"/>
</dbReference>
<keyword evidence="5" id="KW-0067">ATP-binding</keyword>
<dbReference type="SUPFAM" id="SSF53613">
    <property type="entry name" value="Ribokinase-like"/>
    <property type="match status" value="1"/>
</dbReference>
<dbReference type="InterPro" id="IPR029056">
    <property type="entry name" value="Ribokinase-like"/>
</dbReference>
<evidence type="ECO:0000259" key="6">
    <source>
        <dbReference type="Pfam" id="PF08543"/>
    </source>
</evidence>
<dbReference type="EMBL" id="JAWJZB010000008">
    <property type="protein sequence ID" value="MDV5088638.1"/>
    <property type="molecule type" value="Genomic_DNA"/>
</dbReference>
<reference evidence="7 8" key="1">
    <citation type="submission" date="2023-10" db="EMBL/GenBank/DDBJ databases">
        <title>Veillonella sp. nov., isolated from a pig farm feces dump.</title>
        <authorList>
            <person name="Chang Y.-H."/>
        </authorList>
    </citation>
    <scope>NUCLEOTIDE SEQUENCE [LARGE SCALE GENOMIC DNA]</scope>
    <source>
        <strain evidence="7 8">YH-vei2233</strain>
    </source>
</reference>
<evidence type="ECO:0000313" key="7">
    <source>
        <dbReference type="EMBL" id="MDV5088638.1"/>
    </source>
</evidence>
<dbReference type="Pfam" id="PF08543">
    <property type="entry name" value="Phos_pyr_kin"/>
    <property type="match status" value="1"/>
</dbReference>
<dbReference type="InterPro" id="IPR013749">
    <property type="entry name" value="PM/HMP-P_kinase-1"/>
</dbReference>
<dbReference type="RefSeq" id="WP_295190454.1">
    <property type="nucleotide sequence ID" value="NZ_JAWJZA010000007.1"/>
</dbReference>
<dbReference type="PANTHER" id="PTHR10534">
    <property type="entry name" value="PYRIDOXAL KINASE"/>
    <property type="match status" value="1"/>
</dbReference>
<keyword evidence="3" id="KW-0547">Nucleotide-binding</keyword>
<evidence type="ECO:0000256" key="1">
    <source>
        <dbReference type="ARBA" id="ARBA00012104"/>
    </source>
</evidence>
<name>A0ABU3Z9P6_9FIRM</name>
<keyword evidence="8" id="KW-1185">Reference proteome</keyword>
<evidence type="ECO:0000313" key="8">
    <source>
        <dbReference type="Proteomes" id="UP001272515"/>
    </source>
</evidence>
<gene>
    <name evidence="7" type="ORF">RVY80_07275</name>
</gene>
<comment type="caution">
    <text evidence="7">The sequence shown here is derived from an EMBL/GenBank/DDBJ whole genome shotgun (WGS) entry which is preliminary data.</text>
</comment>
<organism evidence="7 8">
    <name type="scientific">Veillonella absiana</name>
    <dbReference type="NCBI Taxonomy" id="3079305"/>
    <lineage>
        <taxon>Bacteria</taxon>
        <taxon>Bacillati</taxon>
        <taxon>Bacillota</taxon>
        <taxon>Negativicutes</taxon>
        <taxon>Veillonellales</taxon>
        <taxon>Veillonellaceae</taxon>
        <taxon>Veillonella</taxon>
    </lineage>
</organism>
<protein>
    <recommendedName>
        <fullName evidence="1">pyridoxal kinase</fullName>
        <ecNumber evidence="1">2.7.1.35</ecNumber>
    </recommendedName>
</protein>
<feature type="domain" description="Pyridoxamine kinase/Phosphomethylpyrimidine kinase" evidence="6">
    <location>
        <begin position="73"/>
        <end position="256"/>
    </location>
</feature>
<keyword evidence="2 7" id="KW-0808">Transferase</keyword>
<evidence type="ECO:0000256" key="3">
    <source>
        <dbReference type="ARBA" id="ARBA00022741"/>
    </source>
</evidence>
<dbReference type="EC" id="2.7.1.35" evidence="1"/>
<dbReference type="CDD" id="cd01173">
    <property type="entry name" value="pyridoxal_pyridoxamine_kinase"/>
    <property type="match status" value="1"/>
</dbReference>